<protein>
    <submittedName>
        <fullName evidence="1">Uncharacterized protein</fullName>
    </submittedName>
</protein>
<dbReference type="Proteomes" id="UP000831534">
    <property type="component" value="Chromosome"/>
</dbReference>
<dbReference type="RefSeq" id="WP_156900836.1">
    <property type="nucleotide sequence ID" value="NZ_CP091521.1"/>
</dbReference>
<keyword evidence="2" id="KW-1185">Reference proteome</keyword>
<sequence>MLEQTSPRTTMLIHTVEIQKPLQKAGTYPLPCPLDEAQLWQQLKHHYTELSLGGYFQIKQNNNENTMMVGISSTPQPDTPAANIADALAADHATAAIDWDT</sequence>
<reference evidence="1" key="2">
    <citation type="submission" date="2024-09" db="EMBL/GenBank/DDBJ databases">
        <authorList>
            <person name="Veyrier F.J."/>
        </authorList>
    </citation>
    <scope>NUCLEOTIDE SEQUENCE</scope>
    <source>
        <strain evidence="1">17694</strain>
    </source>
</reference>
<evidence type="ECO:0000313" key="1">
    <source>
        <dbReference type="EMBL" id="UOP04212.1"/>
    </source>
</evidence>
<reference evidence="1" key="1">
    <citation type="journal article" date="2022" name="Res Sq">
        <title>Evolution of multicellular longitudinally dividing oral cavity symbionts (Neisseriaceae).</title>
        <authorList>
            <person name="Nyongesa S."/>
            <person name="Weber P."/>
            <person name="Bernet E."/>
            <person name="Pullido F."/>
            <person name="Nieckarz M."/>
            <person name="Delaby M."/>
            <person name="Nieves C."/>
            <person name="Viehboeck T."/>
            <person name="Krause N."/>
            <person name="Rivera-Millot A."/>
            <person name="Nakamura A."/>
            <person name="Vischer N."/>
            <person name="VanNieuwenhze M."/>
            <person name="Brun Y."/>
            <person name="Cava F."/>
            <person name="Bulgheresi S."/>
            <person name="Veyrier F."/>
        </authorList>
    </citation>
    <scope>NUCLEOTIDE SEQUENCE</scope>
    <source>
        <strain evidence="1">17694</strain>
    </source>
</reference>
<proteinExistence type="predicted"/>
<organism evidence="1 2">
    <name type="scientific">Conchiformibius kuhniae</name>
    <dbReference type="NCBI Taxonomy" id="211502"/>
    <lineage>
        <taxon>Bacteria</taxon>
        <taxon>Pseudomonadati</taxon>
        <taxon>Pseudomonadota</taxon>
        <taxon>Betaproteobacteria</taxon>
        <taxon>Neisseriales</taxon>
        <taxon>Neisseriaceae</taxon>
        <taxon>Conchiformibius</taxon>
    </lineage>
</organism>
<dbReference type="KEGG" id="ckh:LVJ77_07215"/>
<evidence type="ECO:0000313" key="2">
    <source>
        <dbReference type="Proteomes" id="UP000831534"/>
    </source>
</evidence>
<accession>A0A8T9MVN5</accession>
<name>A0A8T9MVN5_9NEIS</name>
<gene>
    <name evidence="1" type="ORF">LVJ77_07215</name>
</gene>
<dbReference type="AlphaFoldDB" id="A0A8T9MVN5"/>
<dbReference type="EMBL" id="CP091521">
    <property type="protein sequence ID" value="UOP04212.1"/>
    <property type="molecule type" value="Genomic_DNA"/>
</dbReference>